<sequence>MNRIRAWLRRRRWRELSLRGRLIVLVAGAVAVAVAGVSLLSWLLVGAKLEQNFDNQLRSYSALAATASSPAEALRMLQNADRGSTDPDGDDGEDHRPRDPLKGNLWVQFVSPDGTPTTISGHPTTIPVTPLAAEVARGTRAELSENLELGERDHYRVWTVPRNAGGVVQVGKDAGGLRETLAELRLWHFLVGLAGVGAAAAVGLLVARTALRPVDLLTAGAERVARTQDLDSAIPVQGSGEIARLAEAFNAMLAALADSRNAQRRLVEDAGHELRTPLTSLRNNIELLVHTTRHQDPTKSLPREDRDRLLGDLEKQAEELTTLVGELVDLAKADRSPETTQKVDLSTVVEAAVARARPRAHDLTLHTDLTPTTVQGRPKSLERAVLNLLDNAIKWSPPQGHIKITLHTGQDGLARVVVEDQGPGIAPEDLPHIFERFYRAATARSQPGSGLGLAIVDQIATLHHGYALAGPADPQGTRVVLALPTADPA</sequence>
<keyword evidence="4" id="KW-0597">Phosphoprotein</keyword>
<comment type="catalytic activity">
    <reaction evidence="1">
        <text>ATP + protein L-histidine = ADP + protein N-phospho-L-histidine.</text>
        <dbReference type="EC" id="2.7.13.3"/>
    </reaction>
</comment>
<dbReference type="CDD" id="cd06225">
    <property type="entry name" value="HAMP"/>
    <property type="match status" value="1"/>
</dbReference>
<dbReference type="PANTHER" id="PTHR45436">
    <property type="entry name" value="SENSOR HISTIDINE KINASE YKOH"/>
    <property type="match status" value="1"/>
</dbReference>
<dbReference type="SUPFAM" id="SSF158472">
    <property type="entry name" value="HAMP domain-like"/>
    <property type="match status" value="1"/>
</dbReference>
<evidence type="ECO:0000256" key="2">
    <source>
        <dbReference type="ARBA" id="ARBA00004236"/>
    </source>
</evidence>
<dbReference type="SMART" id="SM00388">
    <property type="entry name" value="HisKA"/>
    <property type="match status" value="1"/>
</dbReference>
<dbReference type="EC" id="2.7.13.3" evidence="3"/>
<dbReference type="InterPro" id="IPR003660">
    <property type="entry name" value="HAMP_dom"/>
</dbReference>
<dbReference type="InterPro" id="IPR036097">
    <property type="entry name" value="HisK_dim/P_sf"/>
</dbReference>
<dbReference type="InterPro" id="IPR005467">
    <property type="entry name" value="His_kinase_dom"/>
</dbReference>
<dbReference type="SUPFAM" id="SSF47384">
    <property type="entry name" value="Homodimeric domain of signal transducing histidine kinase"/>
    <property type="match status" value="1"/>
</dbReference>
<comment type="subcellular location">
    <subcellularLocation>
        <location evidence="2">Cell membrane</location>
    </subcellularLocation>
</comment>
<dbReference type="SUPFAM" id="SSF55874">
    <property type="entry name" value="ATPase domain of HSP90 chaperone/DNA topoisomerase II/histidine kinase"/>
    <property type="match status" value="1"/>
</dbReference>
<reference evidence="15 16" key="1">
    <citation type="submission" date="2021-03" db="EMBL/GenBank/DDBJ databases">
        <title>Sequencing the genomes of 1000 actinobacteria strains.</title>
        <authorList>
            <person name="Klenk H.-P."/>
        </authorList>
    </citation>
    <scope>NUCLEOTIDE SEQUENCE [LARGE SCALE GENOMIC DNA]</scope>
    <source>
        <strain evidence="15 16">DSM 44580</strain>
    </source>
</reference>
<evidence type="ECO:0000259" key="13">
    <source>
        <dbReference type="PROSITE" id="PS50109"/>
    </source>
</evidence>
<proteinExistence type="predicted"/>
<dbReference type="InterPro" id="IPR036890">
    <property type="entry name" value="HATPase_C_sf"/>
</dbReference>
<protein>
    <recommendedName>
        <fullName evidence="3">histidine kinase</fullName>
        <ecNumber evidence="3">2.7.13.3</ecNumber>
    </recommendedName>
</protein>
<organism evidence="15 16">
    <name type="scientific">Crossiella equi</name>
    <dbReference type="NCBI Taxonomy" id="130796"/>
    <lineage>
        <taxon>Bacteria</taxon>
        <taxon>Bacillati</taxon>
        <taxon>Actinomycetota</taxon>
        <taxon>Actinomycetes</taxon>
        <taxon>Pseudonocardiales</taxon>
        <taxon>Pseudonocardiaceae</taxon>
        <taxon>Crossiella</taxon>
    </lineage>
</organism>
<feature type="region of interest" description="Disordered" evidence="11">
    <location>
        <begin position="80"/>
        <end position="101"/>
    </location>
</feature>
<dbReference type="GO" id="GO:0004673">
    <property type="term" value="F:protein histidine kinase activity"/>
    <property type="evidence" value="ECO:0007669"/>
    <property type="project" value="UniProtKB-EC"/>
</dbReference>
<evidence type="ECO:0000256" key="11">
    <source>
        <dbReference type="SAM" id="MobiDB-lite"/>
    </source>
</evidence>
<name>A0ABS5ARJ6_9PSEU</name>
<dbReference type="PROSITE" id="PS50885">
    <property type="entry name" value="HAMP"/>
    <property type="match status" value="1"/>
</dbReference>
<feature type="domain" description="Histidine kinase" evidence="13">
    <location>
        <begin position="269"/>
        <end position="487"/>
    </location>
</feature>
<dbReference type="Gene3D" id="3.30.565.10">
    <property type="entry name" value="Histidine kinase-like ATPase, C-terminal domain"/>
    <property type="match status" value="1"/>
</dbReference>
<evidence type="ECO:0000256" key="10">
    <source>
        <dbReference type="ARBA" id="ARBA00023136"/>
    </source>
</evidence>
<evidence type="ECO:0000256" key="7">
    <source>
        <dbReference type="ARBA" id="ARBA00022777"/>
    </source>
</evidence>
<dbReference type="Gene3D" id="6.10.340.10">
    <property type="match status" value="1"/>
</dbReference>
<comment type="caution">
    <text evidence="15">The sequence shown here is derived from an EMBL/GenBank/DDBJ whole genome shotgun (WGS) entry which is preliminary data.</text>
</comment>
<keyword evidence="16" id="KW-1185">Reference proteome</keyword>
<accession>A0ABS5ARJ6</accession>
<dbReference type="InterPro" id="IPR004358">
    <property type="entry name" value="Sig_transdc_His_kin-like_C"/>
</dbReference>
<evidence type="ECO:0000259" key="14">
    <source>
        <dbReference type="PROSITE" id="PS50885"/>
    </source>
</evidence>
<evidence type="ECO:0000256" key="8">
    <source>
        <dbReference type="ARBA" id="ARBA00022989"/>
    </source>
</evidence>
<keyword evidence="9" id="KW-0902">Two-component regulatory system</keyword>
<dbReference type="EMBL" id="JAGIOO010000001">
    <property type="protein sequence ID" value="MBP2479194.1"/>
    <property type="molecule type" value="Genomic_DNA"/>
</dbReference>
<dbReference type="Pfam" id="PF00512">
    <property type="entry name" value="HisKA"/>
    <property type="match status" value="1"/>
</dbReference>
<evidence type="ECO:0000313" key="15">
    <source>
        <dbReference type="EMBL" id="MBP2479194.1"/>
    </source>
</evidence>
<evidence type="ECO:0000256" key="9">
    <source>
        <dbReference type="ARBA" id="ARBA00023012"/>
    </source>
</evidence>
<feature type="domain" description="HAMP" evidence="14">
    <location>
        <begin position="208"/>
        <end position="261"/>
    </location>
</feature>
<dbReference type="SMART" id="SM00387">
    <property type="entry name" value="HATPase_c"/>
    <property type="match status" value="1"/>
</dbReference>
<dbReference type="Pfam" id="PF02518">
    <property type="entry name" value="HATPase_c"/>
    <property type="match status" value="1"/>
</dbReference>
<dbReference type="Gene3D" id="1.10.287.130">
    <property type="match status" value="1"/>
</dbReference>
<evidence type="ECO:0000313" key="16">
    <source>
        <dbReference type="Proteomes" id="UP001519363"/>
    </source>
</evidence>
<keyword evidence="10 12" id="KW-0472">Membrane</keyword>
<evidence type="ECO:0000256" key="4">
    <source>
        <dbReference type="ARBA" id="ARBA00022553"/>
    </source>
</evidence>
<dbReference type="RefSeq" id="WP_249044704.1">
    <property type="nucleotide sequence ID" value="NZ_JAGIOO010000001.1"/>
</dbReference>
<dbReference type="InterPro" id="IPR003594">
    <property type="entry name" value="HATPase_dom"/>
</dbReference>
<evidence type="ECO:0000256" key="6">
    <source>
        <dbReference type="ARBA" id="ARBA00022692"/>
    </source>
</evidence>
<keyword evidence="5 15" id="KW-0808">Transferase</keyword>
<evidence type="ECO:0000256" key="5">
    <source>
        <dbReference type="ARBA" id="ARBA00022679"/>
    </source>
</evidence>
<dbReference type="PANTHER" id="PTHR45436:SF5">
    <property type="entry name" value="SENSOR HISTIDINE KINASE TRCS"/>
    <property type="match status" value="1"/>
</dbReference>
<evidence type="ECO:0000256" key="1">
    <source>
        <dbReference type="ARBA" id="ARBA00000085"/>
    </source>
</evidence>
<dbReference type="PROSITE" id="PS50109">
    <property type="entry name" value="HIS_KIN"/>
    <property type="match status" value="1"/>
</dbReference>
<dbReference type="InterPro" id="IPR003661">
    <property type="entry name" value="HisK_dim/P_dom"/>
</dbReference>
<feature type="transmembrane region" description="Helical" evidence="12">
    <location>
        <begin position="21"/>
        <end position="45"/>
    </location>
</feature>
<keyword evidence="8 12" id="KW-1133">Transmembrane helix</keyword>
<evidence type="ECO:0000256" key="12">
    <source>
        <dbReference type="SAM" id="Phobius"/>
    </source>
</evidence>
<keyword evidence="7 15" id="KW-0418">Kinase</keyword>
<keyword evidence="6 12" id="KW-0812">Transmembrane</keyword>
<dbReference type="Pfam" id="PF00672">
    <property type="entry name" value="HAMP"/>
    <property type="match status" value="1"/>
</dbReference>
<dbReference type="CDD" id="cd00075">
    <property type="entry name" value="HATPase"/>
    <property type="match status" value="1"/>
</dbReference>
<dbReference type="InterPro" id="IPR050428">
    <property type="entry name" value="TCS_sensor_his_kinase"/>
</dbReference>
<dbReference type="CDD" id="cd00082">
    <property type="entry name" value="HisKA"/>
    <property type="match status" value="1"/>
</dbReference>
<evidence type="ECO:0000256" key="3">
    <source>
        <dbReference type="ARBA" id="ARBA00012438"/>
    </source>
</evidence>
<dbReference type="SMART" id="SM00304">
    <property type="entry name" value="HAMP"/>
    <property type="match status" value="1"/>
</dbReference>
<gene>
    <name evidence="15" type="ORF">JOF53_008066</name>
</gene>
<dbReference type="Proteomes" id="UP001519363">
    <property type="component" value="Unassembled WGS sequence"/>
</dbReference>
<dbReference type="PRINTS" id="PR00344">
    <property type="entry name" value="BCTRLSENSOR"/>
</dbReference>